<feature type="transmembrane region" description="Helical" evidence="1">
    <location>
        <begin position="15"/>
        <end position="35"/>
    </location>
</feature>
<sequence>MQKIENILSKYRPKLLAPFTLLMLVLVLINFYFIFEITPQPNDECIWYPRTVAKDSVGYFFGDVKFKGVTWNAGIRDGDQLVAINDKVITHLYDASLELNRMDSGDSAKYTIMRGDQQIETKVEVKKLIQFGGLAFAILAFFWLIVGFVVIKAKPQ</sequence>
<feature type="domain" description="PDZ" evidence="2">
    <location>
        <begin position="64"/>
        <end position="125"/>
    </location>
</feature>
<dbReference type="Gene3D" id="2.30.42.10">
    <property type="match status" value="1"/>
</dbReference>
<dbReference type="InterPro" id="IPR001478">
    <property type="entry name" value="PDZ"/>
</dbReference>
<keyword evidence="1" id="KW-1133">Transmembrane helix</keyword>
<proteinExistence type="predicted"/>
<feature type="non-terminal residue" evidence="3">
    <location>
        <position position="156"/>
    </location>
</feature>
<dbReference type="Pfam" id="PF13180">
    <property type="entry name" value="PDZ_2"/>
    <property type="match status" value="1"/>
</dbReference>
<dbReference type="EMBL" id="UOGD01000203">
    <property type="protein sequence ID" value="VAX21687.1"/>
    <property type="molecule type" value="Genomic_DNA"/>
</dbReference>
<feature type="transmembrane region" description="Helical" evidence="1">
    <location>
        <begin position="128"/>
        <end position="151"/>
    </location>
</feature>
<gene>
    <name evidence="3" type="ORF">MNBD_IGNAVI01-775</name>
</gene>
<keyword evidence="1" id="KW-0472">Membrane</keyword>
<accession>A0A3B1CYE0</accession>
<dbReference type="SUPFAM" id="SSF50156">
    <property type="entry name" value="PDZ domain-like"/>
    <property type="match status" value="1"/>
</dbReference>
<evidence type="ECO:0000313" key="3">
    <source>
        <dbReference type="EMBL" id="VAX21687.1"/>
    </source>
</evidence>
<reference evidence="3" key="1">
    <citation type="submission" date="2018-06" db="EMBL/GenBank/DDBJ databases">
        <authorList>
            <person name="Zhirakovskaya E."/>
        </authorList>
    </citation>
    <scope>NUCLEOTIDE SEQUENCE</scope>
</reference>
<dbReference type="AlphaFoldDB" id="A0A3B1CYE0"/>
<dbReference type="InterPro" id="IPR036034">
    <property type="entry name" value="PDZ_sf"/>
</dbReference>
<name>A0A3B1CYE0_9ZZZZ</name>
<evidence type="ECO:0000256" key="1">
    <source>
        <dbReference type="SAM" id="Phobius"/>
    </source>
</evidence>
<organism evidence="3">
    <name type="scientific">hydrothermal vent metagenome</name>
    <dbReference type="NCBI Taxonomy" id="652676"/>
    <lineage>
        <taxon>unclassified sequences</taxon>
        <taxon>metagenomes</taxon>
        <taxon>ecological metagenomes</taxon>
    </lineage>
</organism>
<evidence type="ECO:0000259" key="2">
    <source>
        <dbReference type="Pfam" id="PF13180"/>
    </source>
</evidence>
<protein>
    <recommendedName>
        <fullName evidence="2">PDZ domain-containing protein</fullName>
    </recommendedName>
</protein>
<keyword evidence="1" id="KW-0812">Transmembrane</keyword>